<dbReference type="PANTHER" id="PTHR47495:SF1">
    <property type="entry name" value="BLL3820 PROTEIN"/>
    <property type="match status" value="1"/>
</dbReference>
<dbReference type="InterPro" id="IPR012368">
    <property type="entry name" value="OxRdtase_Mopterin-bd_su_IorB"/>
</dbReference>
<keyword evidence="1" id="KW-0732">Signal</keyword>
<evidence type="ECO:0000313" key="3">
    <source>
        <dbReference type="EMBL" id="SAY42132.1"/>
    </source>
</evidence>
<reference evidence="3" key="1">
    <citation type="submission" date="2016-05" db="EMBL/GenBank/DDBJ databases">
        <authorList>
            <person name="Cock P.J.A."/>
            <person name="Cock P.J.A."/>
        </authorList>
    </citation>
    <scope>NUCLEOTIDE SEQUENCE</scope>
    <source>
        <strain evidence="3">PWN146_assembly</strain>
    </source>
</reference>
<feature type="chain" id="PRO_5008675012" evidence="1">
    <location>
        <begin position="30"/>
        <end position="747"/>
    </location>
</feature>
<dbReference type="InterPro" id="IPR036856">
    <property type="entry name" value="Ald_Oxase/Xan_DH_a/b_sf"/>
</dbReference>
<protein>
    <submittedName>
        <fullName evidence="3">Isoquinoline 1-oxidoreductase subunit beta</fullName>
        <ecNumber evidence="3">1.3.99.16</ecNumber>
    </submittedName>
</protein>
<dbReference type="GO" id="GO:0047121">
    <property type="term" value="F:isoquinoline 1-oxidoreductase activity"/>
    <property type="evidence" value="ECO:0007669"/>
    <property type="project" value="UniProtKB-EC"/>
</dbReference>
<organism evidence="3">
    <name type="scientific">Serratia marcescens</name>
    <dbReference type="NCBI Taxonomy" id="615"/>
    <lineage>
        <taxon>Bacteria</taxon>
        <taxon>Pseudomonadati</taxon>
        <taxon>Pseudomonadota</taxon>
        <taxon>Gammaproteobacteria</taxon>
        <taxon>Enterobacterales</taxon>
        <taxon>Yersiniaceae</taxon>
        <taxon>Serratia</taxon>
    </lineage>
</organism>
<dbReference type="InterPro" id="IPR000674">
    <property type="entry name" value="Ald_Oxase/Xan_DH_a/b"/>
</dbReference>
<dbReference type="InterPro" id="IPR006311">
    <property type="entry name" value="TAT_signal"/>
</dbReference>
<dbReference type="EC" id="1.3.99.16" evidence="3"/>
<dbReference type="InterPro" id="IPR037165">
    <property type="entry name" value="AldOxase/xan_DH_Mopterin-bd_sf"/>
</dbReference>
<name>A0A1C3HAT9_SERMA</name>
<dbReference type="Gene3D" id="3.90.1170.50">
    <property type="entry name" value="Aldehyde oxidase/xanthine dehydrogenase, a/b hammerhead"/>
    <property type="match status" value="1"/>
</dbReference>
<feature type="signal peptide" evidence="1">
    <location>
        <begin position="1"/>
        <end position="29"/>
    </location>
</feature>
<dbReference type="InterPro" id="IPR008274">
    <property type="entry name" value="AldOxase/xan_DH_MoCoBD1"/>
</dbReference>
<feature type="domain" description="Aldehyde oxidase/xanthine dehydrogenase a/b hammerhead" evidence="2">
    <location>
        <begin position="213"/>
        <end position="308"/>
    </location>
</feature>
<dbReference type="InterPro" id="IPR046867">
    <property type="entry name" value="AldOxase/xan_DH_MoCoBD2"/>
</dbReference>
<dbReference type="SUPFAM" id="SSF56003">
    <property type="entry name" value="Molybdenum cofactor-binding domain"/>
    <property type="match status" value="2"/>
</dbReference>
<gene>
    <name evidence="3" type="primary">iorB_1</name>
    <name evidence="3" type="ORF">PWN146_00810</name>
</gene>
<dbReference type="SMART" id="SM01008">
    <property type="entry name" value="Ald_Xan_dh_C"/>
    <property type="match status" value="1"/>
</dbReference>
<dbReference type="InterPro" id="IPR052516">
    <property type="entry name" value="N-heterocyclic_Hydroxylase"/>
</dbReference>
<sequence>MAITRRTLLKGSALAVAAMLLPISTRSLAAVVSQDAAPPDGQYELNDWIWIDSGGRIVIGVSQCEVGQGIYTGLAEVVAAEMDADWAQVTVKFVTGRDAYRQVAGGEAFAQFVAASTSMTKFYQRTRLAGAQARDFFLRAGARHLALSPQQCRTEKGWVIEEGGQRKVAYGDLVRYAAELPLDPQPGLKSEAQEQESFIGKPLLRVDTPEKVDGSAIYGIDIDLPEMLIGVPWMVPDLSGKLVAVRNERQIRAMPGVVDLVLTRQWSMNNMVGLDHDMSLNTVIVVASSYWQAKKAADLLEVDWLPGAGQALTDSTIAAENLAMLDGDTLVPAVDRGEASALIHDAGQGSRLHEACYSAPYVAHATLEPCNATSHYEEGRIEAWGPFQGQDMVRNVLAKMFGLKPADVVVNTTYLGGSFGRKYLPDAVMHATAASRAVGKPVKVIYPREIDMRHEYYRPACISHYRALLDENGYPQALWARYAGQSLFWQMRRETVHEAGGWDESMVECVYSTPYRIPHLKVEAGIVEQPISLSYLRGVGSVASLFFLESFISELSHKAKRDEYQYRRHLLQDTPEALRVLDATAAAAGWQHEPPPGVYRGMSCNIWLGRNNAFTTYVGLVVEIAIQEGRLRVLRAVCAIDCGKVINPNLVRANVEGGIGFALTTCLHSELHFERGGVVEGNFDRYPLLAIAEMPKVEVVVLDSARAPQGCGEVSTAVVAPAMASALHKATGKTYRAMPFPREFSSV</sequence>
<dbReference type="Gene3D" id="3.30.365.10">
    <property type="entry name" value="Aldehyde oxidase/xanthine dehydrogenase, molybdopterin binding domain"/>
    <property type="match status" value="4"/>
</dbReference>
<accession>A0A1C3HAT9</accession>
<dbReference type="PANTHER" id="PTHR47495">
    <property type="entry name" value="ALDEHYDE DEHYDROGENASE"/>
    <property type="match status" value="1"/>
</dbReference>
<dbReference type="Pfam" id="PF02738">
    <property type="entry name" value="MoCoBD_1"/>
    <property type="match status" value="1"/>
</dbReference>
<proteinExistence type="predicted"/>
<evidence type="ECO:0000256" key="1">
    <source>
        <dbReference type="SAM" id="SignalP"/>
    </source>
</evidence>
<dbReference type="PROSITE" id="PS51318">
    <property type="entry name" value="TAT"/>
    <property type="match status" value="1"/>
</dbReference>
<dbReference type="AlphaFoldDB" id="A0A1C3HAT9"/>
<dbReference type="Pfam" id="PF20256">
    <property type="entry name" value="MoCoBD_2"/>
    <property type="match status" value="2"/>
</dbReference>
<dbReference type="SUPFAM" id="SSF54665">
    <property type="entry name" value="CO dehydrogenase molybdoprotein N-domain-like"/>
    <property type="match status" value="1"/>
</dbReference>
<evidence type="ECO:0000259" key="2">
    <source>
        <dbReference type="SMART" id="SM01008"/>
    </source>
</evidence>
<keyword evidence="3" id="KW-0560">Oxidoreductase</keyword>
<dbReference type="PIRSF" id="PIRSF036389">
    <property type="entry name" value="IOR_B"/>
    <property type="match status" value="1"/>
</dbReference>
<dbReference type="EMBL" id="LT575490">
    <property type="protein sequence ID" value="SAY42132.1"/>
    <property type="molecule type" value="Genomic_DNA"/>
</dbReference>